<evidence type="ECO:0000256" key="1">
    <source>
        <dbReference type="SAM" id="MobiDB-lite"/>
    </source>
</evidence>
<feature type="compositionally biased region" description="Basic and acidic residues" evidence="1">
    <location>
        <begin position="218"/>
        <end position="227"/>
    </location>
</feature>
<dbReference type="OrthoDB" id="1932806at2759"/>
<feature type="compositionally biased region" description="Basic and acidic residues" evidence="1">
    <location>
        <begin position="185"/>
        <end position="201"/>
    </location>
</feature>
<dbReference type="Proteomes" id="UP000813463">
    <property type="component" value="Chromosome 4"/>
</dbReference>
<gene>
    <name evidence="3" type="primary">LOC110790372</name>
</gene>
<organism evidence="2 3">
    <name type="scientific">Spinacia oleracea</name>
    <name type="common">Spinach</name>
    <dbReference type="NCBI Taxonomy" id="3562"/>
    <lineage>
        <taxon>Eukaryota</taxon>
        <taxon>Viridiplantae</taxon>
        <taxon>Streptophyta</taxon>
        <taxon>Embryophyta</taxon>
        <taxon>Tracheophyta</taxon>
        <taxon>Spermatophyta</taxon>
        <taxon>Magnoliopsida</taxon>
        <taxon>eudicotyledons</taxon>
        <taxon>Gunneridae</taxon>
        <taxon>Pentapetalae</taxon>
        <taxon>Caryophyllales</taxon>
        <taxon>Chenopodiaceae</taxon>
        <taxon>Chenopodioideae</taxon>
        <taxon>Anserineae</taxon>
        <taxon>Spinacia</taxon>
    </lineage>
</organism>
<evidence type="ECO:0000313" key="3">
    <source>
        <dbReference type="RefSeq" id="XP_021850848.1"/>
    </source>
</evidence>
<accession>A0A9R0IKY4</accession>
<proteinExistence type="predicted"/>
<dbReference type="AlphaFoldDB" id="A0A9R0IKY4"/>
<feature type="region of interest" description="Disordered" evidence="1">
    <location>
        <begin position="30"/>
        <end position="299"/>
    </location>
</feature>
<evidence type="ECO:0000313" key="2">
    <source>
        <dbReference type="Proteomes" id="UP000813463"/>
    </source>
</evidence>
<keyword evidence="2" id="KW-1185">Reference proteome</keyword>
<dbReference type="PANTHER" id="PTHR47911">
    <property type="entry name" value="HYDROXYPROLINE-RICH GLYCOPROTEIN-LIKE"/>
    <property type="match status" value="1"/>
</dbReference>
<feature type="compositionally biased region" description="Basic and acidic residues" evidence="1">
    <location>
        <begin position="160"/>
        <end position="170"/>
    </location>
</feature>
<reference evidence="2" key="1">
    <citation type="journal article" date="2021" name="Nat. Commun.">
        <title>Genomic analyses provide insights into spinach domestication and the genetic basis of agronomic traits.</title>
        <authorList>
            <person name="Cai X."/>
            <person name="Sun X."/>
            <person name="Xu C."/>
            <person name="Sun H."/>
            <person name="Wang X."/>
            <person name="Ge C."/>
            <person name="Zhang Z."/>
            <person name="Wang Q."/>
            <person name="Fei Z."/>
            <person name="Jiao C."/>
            <person name="Wang Q."/>
        </authorList>
    </citation>
    <scope>NUCLEOTIDE SEQUENCE [LARGE SCALE GENOMIC DNA]</scope>
    <source>
        <strain evidence="2">cv. Varoflay</strain>
    </source>
</reference>
<dbReference type="GeneID" id="110790372"/>
<feature type="compositionally biased region" description="Basic and acidic residues" evidence="1">
    <location>
        <begin position="287"/>
        <end position="299"/>
    </location>
</feature>
<sequence>MRGRIGLFINPSGIGSTTIGRTSKLVSCSAFSSSAGDGSGGGRGRGRGVSGSPAFNFVAGKADLKEGLEDPDNSSPSAGHGHGHGRGTPLPSSPFSPSYNAFVAPNQPPRQPGSSLGRGGTVQQPFEGGNELGSQPKRPIFLKTDEFTGTSSEADSVASEPRRPIGEKNLPENILNVMSGTGRGIPDRKLVVENRVKEQNRHIKPKQVGAPSTGTGRGVDRVEKGDKGSAVSRSKISREEATKKAVGILTKGDDGREAGGAGRGGGQRRRGGRSKDDSDDEADKDDEDKLFMGDDADGERLAKELGPSRMAELTEAFEDMSTDVLPDPVEEEYLEAYDTNLKIEFEPEYLMGDFETNPDINENTPIPLHEALQKMKPFLMAYEGIENQEEWEEVLKETMERVPLLKEIVDHYCGPDRVTAKQQHEELERVAKTLPTSVPDSMKHFTDRAVLSLQSNPGWGFHRKCQFMDKLVAESFKSYK</sequence>
<dbReference type="RefSeq" id="XP_021850848.1">
    <property type="nucleotide sequence ID" value="XM_021995156.2"/>
</dbReference>
<dbReference type="PANTHER" id="PTHR47911:SF1">
    <property type="entry name" value="OS06G0664400 PROTEIN"/>
    <property type="match status" value="1"/>
</dbReference>
<protein>
    <submittedName>
        <fullName evidence="3">Uncharacterized protein</fullName>
    </submittedName>
</protein>
<feature type="compositionally biased region" description="Acidic residues" evidence="1">
    <location>
        <begin position="277"/>
        <end position="286"/>
    </location>
</feature>
<reference evidence="3" key="2">
    <citation type="submission" date="2025-08" db="UniProtKB">
        <authorList>
            <consortium name="RefSeq"/>
        </authorList>
    </citation>
    <scope>IDENTIFICATION</scope>
    <source>
        <tissue evidence="3">Leaf</tissue>
    </source>
</reference>
<name>A0A9R0IKY4_SPIOL</name>
<dbReference type="KEGG" id="soe:110790372"/>
<feature type="compositionally biased region" description="Gly residues" evidence="1">
    <location>
        <begin position="37"/>
        <end position="49"/>
    </location>
</feature>